<evidence type="ECO:0000313" key="3">
    <source>
        <dbReference type="Proteomes" id="UP000774617"/>
    </source>
</evidence>
<accession>A0ABQ8G1S9</accession>
<keyword evidence="3" id="KW-1185">Reference proteome</keyword>
<comment type="caution">
    <text evidence="2">The sequence shown here is derived from an EMBL/GenBank/DDBJ whole genome shotgun (WGS) entry which is preliminary data.</text>
</comment>
<feature type="non-terminal residue" evidence="2">
    <location>
        <position position="106"/>
    </location>
</feature>
<evidence type="ECO:0000313" key="2">
    <source>
        <dbReference type="EMBL" id="KAH7042217.1"/>
    </source>
</evidence>
<dbReference type="EMBL" id="JAGTJR010000026">
    <property type="protein sequence ID" value="KAH7042217.1"/>
    <property type="molecule type" value="Genomic_DNA"/>
</dbReference>
<protein>
    <submittedName>
        <fullName evidence="2">Uncharacterized protein</fullName>
    </submittedName>
</protein>
<reference evidence="2 3" key="1">
    <citation type="journal article" date="2021" name="Nat. Commun.">
        <title>Genetic determinants of endophytism in the Arabidopsis root mycobiome.</title>
        <authorList>
            <person name="Mesny F."/>
            <person name="Miyauchi S."/>
            <person name="Thiergart T."/>
            <person name="Pickel B."/>
            <person name="Atanasova L."/>
            <person name="Karlsson M."/>
            <person name="Huettel B."/>
            <person name="Barry K.W."/>
            <person name="Haridas S."/>
            <person name="Chen C."/>
            <person name="Bauer D."/>
            <person name="Andreopoulos W."/>
            <person name="Pangilinan J."/>
            <person name="LaButti K."/>
            <person name="Riley R."/>
            <person name="Lipzen A."/>
            <person name="Clum A."/>
            <person name="Drula E."/>
            <person name="Henrissat B."/>
            <person name="Kohler A."/>
            <person name="Grigoriev I.V."/>
            <person name="Martin F.M."/>
            <person name="Hacquard S."/>
        </authorList>
    </citation>
    <scope>NUCLEOTIDE SEQUENCE [LARGE SCALE GENOMIC DNA]</scope>
    <source>
        <strain evidence="2 3">MPI-SDFR-AT-0080</strain>
    </source>
</reference>
<dbReference type="Proteomes" id="UP000774617">
    <property type="component" value="Unassembled WGS sequence"/>
</dbReference>
<sequence>LSRPKLGLRKSSSTMIIPRDNPQVELGDEDEDYDENDARRMSPRRTSEEIEKISQEARETLIQQIKALQASFLDIVDRVELLRRENELLEGANGILQSYVASLQES</sequence>
<gene>
    <name evidence="2" type="ORF">B0J12DRAFT_544690</name>
</gene>
<dbReference type="InterPro" id="IPR019357">
    <property type="entry name" value="SCOC"/>
</dbReference>
<feature type="region of interest" description="Disordered" evidence="1">
    <location>
        <begin position="1"/>
        <end position="49"/>
    </location>
</feature>
<dbReference type="Pfam" id="PF10224">
    <property type="entry name" value="DUF2205"/>
    <property type="match status" value="1"/>
</dbReference>
<dbReference type="Gene3D" id="1.20.5.170">
    <property type="match status" value="1"/>
</dbReference>
<feature type="non-terminal residue" evidence="2">
    <location>
        <position position="1"/>
    </location>
</feature>
<evidence type="ECO:0000256" key="1">
    <source>
        <dbReference type="SAM" id="MobiDB-lite"/>
    </source>
</evidence>
<organism evidence="2 3">
    <name type="scientific">Macrophomina phaseolina</name>
    <dbReference type="NCBI Taxonomy" id="35725"/>
    <lineage>
        <taxon>Eukaryota</taxon>
        <taxon>Fungi</taxon>
        <taxon>Dikarya</taxon>
        <taxon>Ascomycota</taxon>
        <taxon>Pezizomycotina</taxon>
        <taxon>Dothideomycetes</taxon>
        <taxon>Dothideomycetes incertae sedis</taxon>
        <taxon>Botryosphaeriales</taxon>
        <taxon>Botryosphaeriaceae</taxon>
        <taxon>Macrophomina</taxon>
    </lineage>
</organism>
<feature type="compositionally biased region" description="Acidic residues" evidence="1">
    <location>
        <begin position="26"/>
        <end position="35"/>
    </location>
</feature>
<name>A0ABQ8G1S9_9PEZI</name>
<proteinExistence type="predicted"/>
<feature type="compositionally biased region" description="Basic and acidic residues" evidence="1">
    <location>
        <begin position="36"/>
        <end position="49"/>
    </location>
</feature>